<proteinExistence type="predicted"/>
<accession>A0ACB7RX42</accession>
<evidence type="ECO:0000313" key="2">
    <source>
        <dbReference type="Proteomes" id="UP000821845"/>
    </source>
</evidence>
<gene>
    <name evidence="1" type="ORF">HPB50_000825</name>
</gene>
<name>A0ACB7RX42_HYAAI</name>
<reference evidence="1" key="1">
    <citation type="submission" date="2020-05" db="EMBL/GenBank/DDBJ databases">
        <title>Large-scale comparative analyses of tick genomes elucidate their genetic diversity and vector capacities.</title>
        <authorList>
            <person name="Jia N."/>
            <person name="Wang J."/>
            <person name="Shi W."/>
            <person name="Du L."/>
            <person name="Sun Y."/>
            <person name="Zhan W."/>
            <person name="Jiang J."/>
            <person name="Wang Q."/>
            <person name="Zhang B."/>
            <person name="Ji P."/>
            <person name="Sakyi L.B."/>
            <person name="Cui X."/>
            <person name="Yuan T."/>
            <person name="Jiang B."/>
            <person name="Yang W."/>
            <person name="Lam T.T.-Y."/>
            <person name="Chang Q."/>
            <person name="Ding S."/>
            <person name="Wang X."/>
            <person name="Zhu J."/>
            <person name="Ruan X."/>
            <person name="Zhao L."/>
            <person name="Wei J."/>
            <person name="Que T."/>
            <person name="Du C."/>
            <person name="Cheng J."/>
            <person name="Dai P."/>
            <person name="Han X."/>
            <person name="Huang E."/>
            <person name="Gao Y."/>
            <person name="Liu J."/>
            <person name="Shao H."/>
            <person name="Ye R."/>
            <person name="Li L."/>
            <person name="Wei W."/>
            <person name="Wang X."/>
            <person name="Wang C."/>
            <person name="Yang T."/>
            <person name="Huo Q."/>
            <person name="Li W."/>
            <person name="Guo W."/>
            <person name="Chen H."/>
            <person name="Zhou L."/>
            <person name="Ni X."/>
            <person name="Tian J."/>
            <person name="Zhou Y."/>
            <person name="Sheng Y."/>
            <person name="Liu T."/>
            <person name="Pan Y."/>
            <person name="Xia L."/>
            <person name="Li J."/>
            <person name="Zhao F."/>
            <person name="Cao W."/>
        </authorList>
    </citation>
    <scope>NUCLEOTIDE SEQUENCE</scope>
    <source>
        <strain evidence="1">Hyas-2018</strain>
    </source>
</reference>
<comment type="caution">
    <text evidence="1">The sequence shown here is derived from an EMBL/GenBank/DDBJ whole genome shotgun (WGS) entry which is preliminary data.</text>
</comment>
<dbReference type="Proteomes" id="UP000821845">
    <property type="component" value="Chromosome 6"/>
</dbReference>
<keyword evidence="2" id="KW-1185">Reference proteome</keyword>
<evidence type="ECO:0000313" key="1">
    <source>
        <dbReference type="EMBL" id="KAH6927193.1"/>
    </source>
</evidence>
<protein>
    <submittedName>
        <fullName evidence="1">Uncharacterized protein</fullName>
    </submittedName>
</protein>
<organism evidence="1 2">
    <name type="scientific">Hyalomma asiaticum</name>
    <name type="common">Tick</name>
    <dbReference type="NCBI Taxonomy" id="266040"/>
    <lineage>
        <taxon>Eukaryota</taxon>
        <taxon>Metazoa</taxon>
        <taxon>Ecdysozoa</taxon>
        <taxon>Arthropoda</taxon>
        <taxon>Chelicerata</taxon>
        <taxon>Arachnida</taxon>
        <taxon>Acari</taxon>
        <taxon>Parasitiformes</taxon>
        <taxon>Ixodida</taxon>
        <taxon>Ixodoidea</taxon>
        <taxon>Ixodidae</taxon>
        <taxon>Hyalomminae</taxon>
        <taxon>Hyalomma</taxon>
    </lineage>
</organism>
<dbReference type="EMBL" id="CM023486">
    <property type="protein sequence ID" value="KAH6927193.1"/>
    <property type="molecule type" value="Genomic_DNA"/>
</dbReference>
<sequence length="190" mass="20638">MSGYRPRPPSGRALGFRPRGLKAPKLPETRPEHPGENRSSGEAIVQRLGTSLSRETRSQLRSHNISTKQCQATAGHLRHLSSPSARDRLGRDPIAPFSEARTPRTCAALTRPSRRVSAKHLRDRVKPCPQELDTVPLMAVISGRPQLASVGPQGARRTQGNSNPIISAPSTVLENFDDAGGPSENVRLHT</sequence>